<reference evidence="3" key="1">
    <citation type="submission" date="2020-12" db="EMBL/GenBank/DDBJ databases">
        <authorList>
            <person name="Iha C."/>
        </authorList>
    </citation>
    <scope>NUCLEOTIDE SEQUENCE</scope>
</reference>
<evidence type="ECO:0008006" key="5">
    <source>
        <dbReference type="Google" id="ProtNLM"/>
    </source>
</evidence>
<feature type="region of interest" description="Disordered" evidence="2">
    <location>
        <begin position="108"/>
        <end position="235"/>
    </location>
</feature>
<dbReference type="EMBL" id="CAJHUC010002612">
    <property type="protein sequence ID" value="CAD7704053.1"/>
    <property type="molecule type" value="Genomic_DNA"/>
</dbReference>
<keyword evidence="1" id="KW-0175">Coiled coil</keyword>
<evidence type="ECO:0000256" key="1">
    <source>
        <dbReference type="SAM" id="Coils"/>
    </source>
</evidence>
<gene>
    <name evidence="3" type="ORF">OSTQU699_LOCUS9410</name>
</gene>
<protein>
    <recommendedName>
        <fullName evidence="5">NET domain-containing protein</fullName>
    </recommendedName>
</protein>
<feature type="compositionally biased region" description="Low complexity" evidence="2">
    <location>
        <begin position="113"/>
        <end position="125"/>
    </location>
</feature>
<name>A0A8S1J9L7_9CHLO</name>
<evidence type="ECO:0000313" key="3">
    <source>
        <dbReference type="EMBL" id="CAD7704053.1"/>
    </source>
</evidence>
<dbReference type="Proteomes" id="UP000708148">
    <property type="component" value="Unassembled WGS sequence"/>
</dbReference>
<feature type="compositionally biased region" description="Polar residues" evidence="2">
    <location>
        <begin position="178"/>
        <end position="198"/>
    </location>
</feature>
<dbReference type="AlphaFoldDB" id="A0A8S1J9L7"/>
<organism evidence="3 4">
    <name type="scientific">Ostreobium quekettii</name>
    <dbReference type="NCBI Taxonomy" id="121088"/>
    <lineage>
        <taxon>Eukaryota</taxon>
        <taxon>Viridiplantae</taxon>
        <taxon>Chlorophyta</taxon>
        <taxon>core chlorophytes</taxon>
        <taxon>Ulvophyceae</taxon>
        <taxon>TCBD clade</taxon>
        <taxon>Bryopsidales</taxon>
        <taxon>Ostreobineae</taxon>
        <taxon>Ostreobiaceae</taxon>
        <taxon>Ostreobium</taxon>
    </lineage>
</organism>
<keyword evidence="4" id="KW-1185">Reference proteome</keyword>
<proteinExistence type="predicted"/>
<sequence>MDACGRELEELTRELASASAAIPASQDNEDAAFPFILRRQLSHRLEGAKGDGEPYHFKGILDILASSSAIKSTSDLGKPECFDINLLDNPTLWRLQRMVKLAQTVSSEDGDGAAAPATEAAAQPANGSVPLPSSGADVEVHDARPSNIPSTADASVVPPANDEPSPGDEALPGAASSPRENQSPGSNKSSRENVSPGSNPAPDPNHSLDANTSQEGSPSPAASPSPASDGGGTDK</sequence>
<feature type="compositionally biased region" description="Low complexity" evidence="2">
    <location>
        <begin position="217"/>
        <end position="228"/>
    </location>
</feature>
<evidence type="ECO:0000256" key="2">
    <source>
        <dbReference type="SAM" id="MobiDB-lite"/>
    </source>
</evidence>
<evidence type="ECO:0000313" key="4">
    <source>
        <dbReference type="Proteomes" id="UP000708148"/>
    </source>
</evidence>
<feature type="coiled-coil region" evidence="1">
    <location>
        <begin position="1"/>
        <end position="28"/>
    </location>
</feature>
<comment type="caution">
    <text evidence="3">The sequence shown here is derived from an EMBL/GenBank/DDBJ whole genome shotgun (WGS) entry which is preliminary data.</text>
</comment>
<accession>A0A8S1J9L7</accession>